<keyword evidence="5" id="KW-1133">Transmembrane helix</keyword>
<dbReference type="InterPro" id="IPR001128">
    <property type="entry name" value="Cyt_P450"/>
</dbReference>
<name>A0ABQ5DNJ7_9ASTR</name>
<sequence length="202" mass="23389">MAVMVGGYHTTSVLVSFLIRLLATNKPIYTNILQEQEEISKGKSVEEALTWEDLTKMKYTWRVASEMLRMYSPVPMFFRQVVQDIEYEGYLIPKGWQVMWSPCITHWDDGIFQNPTMFDPSRFEKSPPPFSYIPFGGGSRICPGIEFAKMQILAMIHRLVTQFTWELVKKDESFKRDPMQVFDHGLLARFTPIKETSASSKA</sequence>
<proteinExistence type="inferred from homology"/>
<keyword evidence="4 7" id="KW-0479">Metal-binding</keyword>
<evidence type="ECO:0000256" key="3">
    <source>
        <dbReference type="ARBA" id="ARBA00022692"/>
    </source>
</evidence>
<gene>
    <name evidence="8" type="ORF">Tco_0940420</name>
</gene>
<comment type="subcellular location">
    <subcellularLocation>
        <location evidence="1">Membrane</location>
        <topology evidence="1">Single-pass membrane protein</topology>
    </subcellularLocation>
</comment>
<evidence type="ECO:0000256" key="4">
    <source>
        <dbReference type="ARBA" id="ARBA00022723"/>
    </source>
</evidence>
<dbReference type="PROSITE" id="PS00086">
    <property type="entry name" value="CYTOCHROME_P450"/>
    <property type="match status" value="1"/>
</dbReference>
<dbReference type="InterPro" id="IPR002397">
    <property type="entry name" value="Cyt_P450_B"/>
</dbReference>
<dbReference type="EMBL" id="BQNB010015485">
    <property type="protein sequence ID" value="GJT40555.1"/>
    <property type="molecule type" value="Genomic_DNA"/>
</dbReference>
<dbReference type="InterPro" id="IPR017972">
    <property type="entry name" value="Cyt_P450_CS"/>
</dbReference>
<dbReference type="PRINTS" id="PR00385">
    <property type="entry name" value="P450"/>
</dbReference>
<dbReference type="Proteomes" id="UP001151760">
    <property type="component" value="Unassembled WGS sequence"/>
</dbReference>
<evidence type="ECO:0000256" key="1">
    <source>
        <dbReference type="ARBA" id="ARBA00004167"/>
    </source>
</evidence>
<dbReference type="InterPro" id="IPR036396">
    <property type="entry name" value="Cyt_P450_sf"/>
</dbReference>
<keyword evidence="3" id="KW-0812">Transmembrane</keyword>
<dbReference type="PRINTS" id="PR00359">
    <property type="entry name" value="BP450"/>
</dbReference>
<keyword evidence="6 7" id="KW-0408">Iron</keyword>
<dbReference type="Pfam" id="PF00067">
    <property type="entry name" value="p450"/>
    <property type="match status" value="1"/>
</dbReference>
<dbReference type="PANTHER" id="PTHR24286:SF217">
    <property type="entry name" value="OS07G0520300 PROTEIN"/>
    <property type="match status" value="1"/>
</dbReference>
<dbReference type="Gene3D" id="1.10.630.10">
    <property type="entry name" value="Cytochrome P450"/>
    <property type="match status" value="1"/>
</dbReference>
<keyword evidence="7" id="KW-0560">Oxidoreductase</keyword>
<organism evidence="8 9">
    <name type="scientific">Tanacetum coccineum</name>
    <dbReference type="NCBI Taxonomy" id="301880"/>
    <lineage>
        <taxon>Eukaryota</taxon>
        <taxon>Viridiplantae</taxon>
        <taxon>Streptophyta</taxon>
        <taxon>Embryophyta</taxon>
        <taxon>Tracheophyta</taxon>
        <taxon>Spermatophyta</taxon>
        <taxon>Magnoliopsida</taxon>
        <taxon>eudicotyledons</taxon>
        <taxon>Gunneridae</taxon>
        <taxon>Pentapetalae</taxon>
        <taxon>asterids</taxon>
        <taxon>campanulids</taxon>
        <taxon>Asterales</taxon>
        <taxon>Asteraceae</taxon>
        <taxon>Asteroideae</taxon>
        <taxon>Anthemideae</taxon>
        <taxon>Anthemidinae</taxon>
        <taxon>Tanacetum</taxon>
    </lineage>
</organism>
<evidence type="ECO:0000256" key="7">
    <source>
        <dbReference type="RuleBase" id="RU000461"/>
    </source>
</evidence>
<reference evidence="8" key="2">
    <citation type="submission" date="2022-01" db="EMBL/GenBank/DDBJ databases">
        <authorList>
            <person name="Yamashiro T."/>
            <person name="Shiraishi A."/>
            <person name="Satake H."/>
            <person name="Nakayama K."/>
        </authorList>
    </citation>
    <scope>NUCLEOTIDE SEQUENCE</scope>
</reference>
<evidence type="ECO:0000256" key="5">
    <source>
        <dbReference type="ARBA" id="ARBA00022989"/>
    </source>
</evidence>
<evidence type="ECO:0000313" key="8">
    <source>
        <dbReference type="EMBL" id="GJT40555.1"/>
    </source>
</evidence>
<evidence type="ECO:0000256" key="6">
    <source>
        <dbReference type="ARBA" id="ARBA00023004"/>
    </source>
</evidence>
<accession>A0ABQ5DNJ7</accession>
<evidence type="ECO:0000256" key="2">
    <source>
        <dbReference type="ARBA" id="ARBA00010617"/>
    </source>
</evidence>
<comment type="similarity">
    <text evidence="2 7">Belongs to the cytochrome P450 family.</text>
</comment>
<evidence type="ECO:0000313" key="9">
    <source>
        <dbReference type="Proteomes" id="UP001151760"/>
    </source>
</evidence>
<keyword evidence="9" id="KW-1185">Reference proteome</keyword>
<comment type="caution">
    <text evidence="8">The sequence shown here is derived from an EMBL/GenBank/DDBJ whole genome shotgun (WGS) entry which is preliminary data.</text>
</comment>
<keyword evidence="7" id="KW-0349">Heme</keyword>
<protein>
    <submittedName>
        <fullName evidence="8">Cytochrome P450 716B1-like protein</fullName>
    </submittedName>
</protein>
<reference evidence="8" key="1">
    <citation type="journal article" date="2022" name="Int. J. Mol. Sci.">
        <title>Draft Genome of Tanacetum Coccineum: Genomic Comparison of Closely Related Tanacetum-Family Plants.</title>
        <authorList>
            <person name="Yamashiro T."/>
            <person name="Shiraishi A."/>
            <person name="Nakayama K."/>
            <person name="Satake H."/>
        </authorList>
    </citation>
    <scope>NUCLEOTIDE SEQUENCE</scope>
</reference>
<dbReference type="SUPFAM" id="SSF48264">
    <property type="entry name" value="Cytochrome P450"/>
    <property type="match status" value="1"/>
</dbReference>
<keyword evidence="7" id="KW-0503">Monooxygenase</keyword>
<dbReference type="PANTHER" id="PTHR24286">
    <property type="entry name" value="CYTOCHROME P450 26"/>
    <property type="match status" value="1"/>
</dbReference>
<keyword evidence="5" id="KW-0472">Membrane</keyword>